<evidence type="ECO:0000313" key="4">
    <source>
        <dbReference type="Proteomes" id="UP001148834"/>
    </source>
</evidence>
<feature type="domain" description="GmrSD restriction endonucleases N-terminal" evidence="1">
    <location>
        <begin position="11"/>
        <end position="189"/>
    </location>
</feature>
<accession>A0AA42EFI0</accession>
<reference evidence="3" key="1">
    <citation type="submission" date="2022-09" db="EMBL/GenBank/DDBJ databases">
        <title>Molecular characterization of Glaesserella parasuis strains circulating in commercial swine farms using whole-genome sequencing.</title>
        <authorList>
            <person name="Mugabi R."/>
            <person name="Clavijo M."/>
            <person name="Li G."/>
        </authorList>
    </citation>
    <scope>NUCLEOTIDE SEQUENCE</scope>
    <source>
        <strain evidence="3">0435-53</strain>
    </source>
</reference>
<dbReference type="InterPro" id="IPR011089">
    <property type="entry name" value="GmrSD_C"/>
</dbReference>
<dbReference type="InterPro" id="IPR004919">
    <property type="entry name" value="GmrSD_N"/>
</dbReference>
<dbReference type="Proteomes" id="UP001148834">
    <property type="component" value="Unassembled WGS sequence"/>
</dbReference>
<dbReference type="AlphaFoldDB" id="A0AA42EFI0"/>
<dbReference type="Pfam" id="PF07510">
    <property type="entry name" value="GmrSD_C"/>
    <property type="match status" value="1"/>
</dbReference>
<evidence type="ECO:0000313" key="3">
    <source>
        <dbReference type="EMBL" id="MDD2167112.1"/>
    </source>
</evidence>
<keyword evidence="3" id="KW-0255">Endonuclease</keyword>
<name>A0AA42EFI0_GLAPU</name>
<evidence type="ECO:0000259" key="2">
    <source>
        <dbReference type="Pfam" id="PF07510"/>
    </source>
</evidence>
<evidence type="ECO:0000259" key="1">
    <source>
        <dbReference type="Pfam" id="PF03235"/>
    </source>
</evidence>
<protein>
    <submittedName>
        <fullName evidence="3">DUF262 domain-containing HNH endonuclease family protein</fullName>
    </submittedName>
</protein>
<feature type="domain" description="GmrSD restriction endonucleases C-terminal" evidence="2">
    <location>
        <begin position="506"/>
        <end position="631"/>
    </location>
</feature>
<dbReference type="GO" id="GO:0004519">
    <property type="term" value="F:endonuclease activity"/>
    <property type="evidence" value="ECO:0007669"/>
    <property type="project" value="UniProtKB-KW"/>
</dbReference>
<dbReference type="EMBL" id="JAODIR010000001">
    <property type="protein sequence ID" value="MDD2167112.1"/>
    <property type="molecule type" value="Genomic_DNA"/>
</dbReference>
<keyword evidence="3" id="KW-0540">Nuclease</keyword>
<keyword evidence="3" id="KW-0378">Hydrolase</keyword>
<sequence length="648" mass="76264">MKMSLVGKFNIKSLANNQDKYIIPIYQRNYAWGIDEVELLISDLEEAKNKNSNYYVGGLIVYRRDKYTFEVIDGQQRLTTFKILLKIIDEELFDSLDLNFDCRKHSTEALNHLGSGIKNNSENSHIIHNYEFMKSRIDKKKVDFLNFIKEKVIIIRTEIPEDTDLNHYFEIMNNRGEQLEQHEIIKANLMEKLSNENERSAFAAIWDACSDMDVYLIKKFSYSSDNENNIRTKLFGDLCNHIPTNFDSIKDIFRKEGGGSEENTILALLKRNLGDNNKKDSNADENRGATFKSIIDFPNFLMIALKIFFNNDEISLNDKYLIKTEISLNDKYLIKTFKDCFEDGDKSKIKNFIIFLLKIRVLFDRYIIKSKEDDDWVLYALKKYKRNNKGKDYFYFGEVNSFGKAILDDIATITEEVDNNVETDKYKEEHKKIIMLLSMFHVSFRQKIYKEWLYEVLKFLSNKVNIDVNLRPDEYINFLEKLASKFFYARKKLLDCGTGTPNYIFNYLDYLLWRDLSLYYNTNNIHYPPNLNSDKIILSKEGFSFSMARNSVEHYYPRSRQDNNVENDIDNFGNLCLISHYQNSSLNAKSTEGKRAQYFSEDITCASLKQAIMLSKSTWDIETINEHGKEMKSILEKETERVNYLDKD</sequence>
<dbReference type="Pfam" id="PF03235">
    <property type="entry name" value="GmrSD_N"/>
    <property type="match status" value="1"/>
</dbReference>
<organism evidence="3 4">
    <name type="scientific">Glaesserella parasuis</name>
    <name type="common">Haemophilus parasuis</name>
    <dbReference type="NCBI Taxonomy" id="738"/>
    <lineage>
        <taxon>Bacteria</taxon>
        <taxon>Pseudomonadati</taxon>
        <taxon>Pseudomonadota</taxon>
        <taxon>Gammaproteobacteria</taxon>
        <taxon>Pasteurellales</taxon>
        <taxon>Pasteurellaceae</taxon>
        <taxon>Glaesserella</taxon>
    </lineage>
</organism>
<dbReference type="PANTHER" id="PTHR35149:SF1">
    <property type="entry name" value="DUF5655 DOMAIN-CONTAINING PROTEIN"/>
    <property type="match status" value="1"/>
</dbReference>
<dbReference type="PANTHER" id="PTHR35149">
    <property type="entry name" value="SLL5132 PROTEIN"/>
    <property type="match status" value="1"/>
</dbReference>
<proteinExistence type="predicted"/>
<comment type="caution">
    <text evidence="3">The sequence shown here is derived from an EMBL/GenBank/DDBJ whole genome shotgun (WGS) entry which is preliminary data.</text>
</comment>
<gene>
    <name evidence="3" type="ORF">N5925_00525</name>
</gene>